<dbReference type="RefSeq" id="WP_169490149.1">
    <property type="nucleotide sequence ID" value="NZ_JABBGJ010000053.1"/>
</dbReference>
<sequence length="71" mass="7927">MFGRRRLPICFGLRCTLFSAPLVTVLSYTKDPFVAFMLSLAALDIQSGFTSVHMLAKTEMFPARIRTRAVG</sequence>
<feature type="transmembrane region" description="Helical" evidence="1">
    <location>
        <begin position="34"/>
        <end position="56"/>
    </location>
</feature>
<keyword evidence="3" id="KW-1185">Reference proteome</keyword>
<dbReference type="AlphaFoldDB" id="A0A848IQ88"/>
<evidence type="ECO:0000313" key="3">
    <source>
        <dbReference type="Proteomes" id="UP000544134"/>
    </source>
</evidence>
<organism evidence="2 3">
    <name type="scientific">Paraburkholderia polaris</name>
    <dbReference type="NCBI Taxonomy" id="2728848"/>
    <lineage>
        <taxon>Bacteria</taxon>
        <taxon>Pseudomonadati</taxon>
        <taxon>Pseudomonadota</taxon>
        <taxon>Betaproteobacteria</taxon>
        <taxon>Burkholderiales</taxon>
        <taxon>Burkholderiaceae</taxon>
        <taxon>Paraburkholderia</taxon>
    </lineage>
</organism>
<keyword evidence="1" id="KW-0812">Transmembrane</keyword>
<name>A0A848IQ88_9BURK</name>
<gene>
    <name evidence="2" type="ORF">HHL24_36670</name>
</gene>
<keyword evidence="1" id="KW-1133">Transmembrane helix</keyword>
<proteinExistence type="predicted"/>
<accession>A0A848IQ88</accession>
<evidence type="ECO:0000313" key="2">
    <source>
        <dbReference type="EMBL" id="NMM03400.1"/>
    </source>
</evidence>
<reference evidence="2 3" key="1">
    <citation type="submission" date="2020-04" db="EMBL/GenBank/DDBJ databases">
        <title>Paraburkholderia sp. RP-4-7 isolated from soil.</title>
        <authorList>
            <person name="Dahal R.H."/>
        </authorList>
    </citation>
    <scope>NUCLEOTIDE SEQUENCE [LARGE SCALE GENOMIC DNA]</scope>
    <source>
        <strain evidence="2 3">RP-4-7</strain>
    </source>
</reference>
<protein>
    <submittedName>
        <fullName evidence="2">MFS transporter</fullName>
    </submittedName>
</protein>
<comment type="caution">
    <text evidence="2">The sequence shown here is derived from an EMBL/GenBank/DDBJ whole genome shotgun (WGS) entry which is preliminary data.</text>
</comment>
<feature type="transmembrane region" description="Helical" evidence="1">
    <location>
        <begin position="7"/>
        <end position="28"/>
    </location>
</feature>
<evidence type="ECO:0000256" key="1">
    <source>
        <dbReference type="SAM" id="Phobius"/>
    </source>
</evidence>
<dbReference type="EMBL" id="JABBGJ010000053">
    <property type="protein sequence ID" value="NMM03400.1"/>
    <property type="molecule type" value="Genomic_DNA"/>
</dbReference>
<dbReference type="Proteomes" id="UP000544134">
    <property type="component" value="Unassembled WGS sequence"/>
</dbReference>
<keyword evidence="1" id="KW-0472">Membrane</keyword>